<dbReference type="Gene3D" id="3.30.420.10">
    <property type="entry name" value="Ribonuclease H-like superfamily/Ribonuclease H"/>
    <property type="match status" value="1"/>
</dbReference>
<proteinExistence type="predicted"/>
<feature type="active site" description="Proton donor/acceptor" evidence="2">
    <location>
        <position position="277"/>
    </location>
</feature>
<feature type="region of interest" description="Disordered" evidence="4">
    <location>
        <begin position="141"/>
        <end position="191"/>
    </location>
</feature>
<dbReference type="GO" id="GO:0003676">
    <property type="term" value="F:nucleic acid binding"/>
    <property type="evidence" value="ECO:0007669"/>
    <property type="project" value="InterPro"/>
</dbReference>
<keyword evidence="7" id="KW-1185">Reference proteome</keyword>
<dbReference type="Pfam" id="PF13456">
    <property type="entry name" value="RVT_3"/>
    <property type="match status" value="1"/>
</dbReference>
<evidence type="ECO:0000256" key="3">
    <source>
        <dbReference type="PIRSR" id="PIRSR613078-2"/>
    </source>
</evidence>
<comment type="caution">
    <text evidence="6">The sequence shown here is derived from an EMBL/GenBank/DDBJ whole genome shotgun (WGS) entry which is preliminary data.</text>
</comment>
<gene>
    <name evidence="6" type="ORF">Vau01_032990</name>
</gene>
<organism evidence="6 7">
    <name type="scientific">Virgisporangium aurantiacum</name>
    <dbReference type="NCBI Taxonomy" id="175570"/>
    <lineage>
        <taxon>Bacteria</taxon>
        <taxon>Bacillati</taxon>
        <taxon>Actinomycetota</taxon>
        <taxon>Actinomycetes</taxon>
        <taxon>Micromonosporales</taxon>
        <taxon>Micromonosporaceae</taxon>
        <taxon>Virgisporangium</taxon>
    </lineage>
</organism>
<feature type="active site" description="Proton donor/acceptor; for phosphatase activity" evidence="1">
    <location>
        <position position="277"/>
    </location>
</feature>
<dbReference type="InterPro" id="IPR013078">
    <property type="entry name" value="His_Pase_superF_clade-1"/>
</dbReference>
<feature type="domain" description="RNase H type-1" evidence="5">
    <location>
        <begin position="1"/>
        <end position="131"/>
    </location>
</feature>
<protein>
    <submittedName>
        <fullName evidence="6">Bifunctional RNase H/acid phosphatase</fullName>
    </submittedName>
</protein>
<evidence type="ECO:0000313" key="6">
    <source>
        <dbReference type="EMBL" id="GIJ55783.1"/>
    </source>
</evidence>
<feature type="binding site" evidence="3">
    <location>
        <position position="253"/>
    </location>
    <ligand>
        <name>substrate</name>
    </ligand>
</feature>
<evidence type="ECO:0000313" key="7">
    <source>
        <dbReference type="Proteomes" id="UP000612585"/>
    </source>
</evidence>
<sequence>MHVIVEADGGSRGNPGPAGYGAVVLSVADGSVLAERSAAIGTATNNVAEYGGLIAGLEAALELGATRVDVRMDSQLVVEQMSGRWQIKNPGLRALAARAADHVNKFTSVTFQWIPRERNKRADALANQAMDAAAGIVRAAPGGPAAAADREAELPRPPLAGPESPGRRAARKVAAEAAAHSRPRPPSSWEPRSAAPLRLILIRHGETAFTAERRYSGRGDVPLTERGLAQASAVAARLAGVSLAAVVTSPLERCVRTAELVAGPARAPVIVDADLIECDFGDWEGLTFREVRERWPAELETWLGSTAVSPPGGESLTAVAERVSSAIARLRSGHGTGVVAVVSHVSPLKLILRDALAAGDEFLFRCHLDPAGISTVDMWPDGAVSVRSINETFFLS</sequence>
<dbReference type="SUPFAM" id="SSF53098">
    <property type="entry name" value="Ribonuclease H-like"/>
    <property type="match status" value="1"/>
</dbReference>
<dbReference type="Pfam" id="PF00300">
    <property type="entry name" value="His_Phos_1"/>
    <property type="match status" value="1"/>
</dbReference>
<dbReference type="SUPFAM" id="SSF53254">
    <property type="entry name" value="Phosphoglycerate mutase-like"/>
    <property type="match status" value="1"/>
</dbReference>
<dbReference type="GO" id="GO:0016791">
    <property type="term" value="F:phosphatase activity"/>
    <property type="evidence" value="ECO:0007669"/>
    <property type="project" value="TreeGrafter"/>
</dbReference>
<feature type="active site" description="Tele-phosphohistidine intermediate" evidence="1">
    <location>
        <position position="204"/>
    </location>
</feature>
<dbReference type="PROSITE" id="PS50879">
    <property type="entry name" value="RNASE_H_1"/>
    <property type="match status" value="1"/>
</dbReference>
<dbReference type="GO" id="GO:0004523">
    <property type="term" value="F:RNA-DNA hybrid ribonuclease activity"/>
    <property type="evidence" value="ECO:0007669"/>
    <property type="project" value="InterPro"/>
</dbReference>
<evidence type="ECO:0000256" key="4">
    <source>
        <dbReference type="SAM" id="MobiDB-lite"/>
    </source>
</evidence>
<dbReference type="NCBIfam" id="NF005567">
    <property type="entry name" value="PRK07238.1"/>
    <property type="match status" value="1"/>
</dbReference>
<name>A0A8J4DZP1_9ACTN</name>
<dbReference type="InterPro" id="IPR050275">
    <property type="entry name" value="PGM_Phosphatase"/>
</dbReference>
<reference evidence="6" key="1">
    <citation type="submission" date="2021-01" db="EMBL/GenBank/DDBJ databases">
        <title>Whole genome shotgun sequence of Virgisporangium aurantiacum NBRC 16421.</title>
        <authorList>
            <person name="Komaki H."/>
            <person name="Tamura T."/>
        </authorList>
    </citation>
    <scope>NUCLEOTIDE SEQUENCE</scope>
    <source>
        <strain evidence="6">NBRC 16421</strain>
    </source>
</reference>
<dbReference type="InterPro" id="IPR029033">
    <property type="entry name" value="His_PPase_superfam"/>
</dbReference>
<evidence type="ECO:0000256" key="1">
    <source>
        <dbReference type="PIRSR" id="PIRSR036922-1"/>
    </source>
</evidence>
<dbReference type="Gene3D" id="3.40.50.1240">
    <property type="entry name" value="Phosphoglycerate mutase-like"/>
    <property type="match status" value="1"/>
</dbReference>
<dbReference type="AlphaFoldDB" id="A0A8J4DZP1"/>
<dbReference type="CDD" id="cd07067">
    <property type="entry name" value="HP_PGM_like"/>
    <property type="match status" value="1"/>
</dbReference>
<dbReference type="PANTHER" id="PTHR48100">
    <property type="entry name" value="BROAD-SPECIFICITY PHOSPHATASE YOR283W-RELATED"/>
    <property type="match status" value="1"/>
</dbReference>
<dbReference type="InterPro" id="IPR036397">
    <property type="entry name" value="RNaseH_sf"/>
</dbReference>
<accession>A0A8J4DZP1</accession>
<dbReference type="InterPro" id="IPR002156">
    <property type="entry name" value="RNaseH_domain"/>
</dbReference>
<dbReference type="PIRSF" id="PIRSF036922">
    <property type="entry name" value="RNaseH_PGAM"/>
    <property type="match status" value="1"/>
</dbReference>
<dbReference type="Proteomes" id="UP000612585">
    <property type="component" value="Unassembled WGS sequence"/>
</dbReference>
<dbReference type="CDD" id="cd09279">
    <property type="entry name" value="RNase_HI_like"/>
    <property type="match status" value="1"/>
</dbReference>
<evidence type="ECO:0000259" key="5">
    <source>
        <dbReference type="PROSITE" id="PS50879"/>
    </source>
</evidence>
<dbReference type="InterPro" id="IPR012337">
    <property type="entry name" value="RNaseH-like_sf"/>
</dbReference>
<evidence type="ECO:0000256" key="2">
    <source>
        <dbReference type="PIRSR" id="PIRSR613078-1"/>
    </source>
</evidence>
<dbReference type="EMBL" id="BOPG01000022">
    <property type="protein sequence ID" value="GIJ55783.1"/>
    <property type="molecule type" value="Genomic_DNA"/>
</dbReference>
<dbReference type="InterPro" id="IPR014636">
    <property type="entry name" value="RNaseH/PGlycerate_mutase"/>
</dbReference>
<dbReference type="SMART" id="SM00855">
    <property type="entry name" value="PGAM"/>
    <property type="match status" value="1"/>
</dbReference>